<dbReference type="PANTHER" id="PTHR48258">
    <property type="entry name" value="DUF4218 DOMAIN-CONTAINING PROTEIN-RELATED"/>
    <property type="match status" value="1"/>
</dbReference>
<dbReference type="EMBL" id="JACGWK010000336">
    <property type="protein sequence ID" value="KAL0300399.1"/>
    <property type="molecule type" value="Genomic_DNA"/>
</dbReference>
<dbReference type="PANTHER" id="PTHR48258:SF4">
    <property type="entry name" value="DUF4216 DOMAIN-CONTAINING PROTEIN"/>
    <property type="match status" value="1"/>
</dbReference>
<reference evidence="1" key="1">
    <citation type="submission" date="2020-06" db="EMBL/GenBank/DDBJ databases">
        <authorList>
            <person name="Li T."/>
            <person name="Hu X."/>
            <person name="Zhang T."/>
            <person name="Song X."/>
            <person name="Zhang H."/>
            <person name="Dai N."/>
            <person name="Sheng W."/>
            <person name="Hou X."/>
            <person name="Wei L."/>
        </authorList>
    </citation>
    <scope>NUCLEOTIDE SEQUENCE</scope>
    <source>
        <strain evidence="1">G01</strain>
        <tissue evidence="1">Leaf</tissue>
    </source>
</reference>
<sequence length="193" mass="22773">MHLIQHNLNVMHIEKYVFDNIFNNMMDIKGKTKDNLNVWKDLKIICKCPELELDGRRPNAMPKAVYTMMKEHKRTGEWIRGLKFFDGYVSNVARCIDMTELGMHGMKSYDCHVFIQKLISIAFHDMLSEHVWSVLTEVSLLFQSIWSTMLDVIKLHELEHSVDVIMCNFEKIFSPIFFNSMEHLMSTCHMRLV</sequence>
<comment type="caution">
    <text evidence="1">The sequence shown here is derived from an EMBL/GenBank/DDBJ whole genome shotgun (WGS) entry which is preliminary data.</text>
</comment>
<proteinExistence type="predicted"/>
<protein>
    <submittedName>
        <fullName evidence="1">Uncharacterized protein</fullName>
    </submittedName>
</protein>
<accession>A0AAW2K1K4</accession>
<evidence type="ECO:0000313" key="1">
    <source>
        <dbReference type="EMBL" id="KAL0300399.1"/>
    </source>
</evidence>
<gene>
    <name evidence="1" type="ORF">Sangu_3123400</name>
</gene>
<organism evidence="1">
    <name type="scientific">Sesamum angustifolium</name>
    <dbReference type="NCBI Taxonomy" id="2727405"/>
    <lineage>
        <taxon>Eukaryota</taxon>
        <taxon>Viridiplantae</taxon>
        <taxon>Streptophyta</taxon>
        <taxon>Embryophyta</taxon>
        <taxon>Tracheophyta</taxon>
        <taxon>Spermatophyta</taxon>
        <taxon>Magnoliopsida</taxon>
        <taxon>eudicotyledons</taxon>
        <taxon>Gunneridae</taxon>
        <taxon>Pentapetalae</taxon>
        <taxon>asterids</taxon>
        <taxon>lamiids</taxon>
        <taxon>Lamiales</taxon>
        <taxon>Pedaliaceae</taxon>
        <taxon>Sesamum</taxon>
    </lineage>
</organism>
<dbReference type="AlphaFoldDB" id="A0AAW2K1K4"/>
<name>A0AAW2K1K4_9LAMI</name>
<reference evidence="1" key="2">
    <citation type="journal article" date="2024" name="Plant">
        <title>Genomic evolution and insights into agronomic trait innovations of Sesamum species.</title>
        <authorList>
            <person name="Miao H."/>
            <person name="Wang L."/>
            <person name="Qu L."/>
            <person name="Liu H."/>
            <person name="Sun Y."/>
            <person name="Le M."/>
            <person name="Wang Q."/>
            <person name="Wei S."/>
            <person name="Zheng Y."/>
            <person name="Lin W."/>
            <person name="Duan Y."/>
            <person name="Cao H."/>
            <person name="Xiong S."/>
            <person name="Wang X."/>
            <person name="Wei L."/>
            <person name="Li C."/>
            <person name="Ma Q."/>
            <person name="Ju M."/>
            <person name="Zhao R."/>
            <person name="Li G."/>
            <person name="Mu C."/>
            <person name="Tian Q."/>
            <person name="Mei H."/>
            <person name="Zhang T."/>
            <person name="Gao T."/>
            <person name="Zhang H."/>
        </authorList>
    </citation>
    <scope>NUCLEOTIDE SEQUENCE</scope>
    <source>
        <strain evidence="1">G01</strain>
    </source>
</reference>